<name>A0A5C3EN79_9BASI</name>
<feature type="transmembrane region" description="Helical" evidence="14">
    <location>
        <begin position="158"/>
        <end position="176"/>
    </location>
</feature>
<evidence type="ECO:0000256" key="8">
    <source>
        <dbReference type="ARBA" id="ARBA00022989"/>
    </source>
</evidence>
<feature type="compositionally biased region" description="Low complexity" evidence="13">
    <location>
        <begin position="387"/>
        <end position="447"/>
    </location>
</feature>
<evidence type="ECO:0000256" key="3">
    <source>
        <dbReference type="ARBA" id="ARBA00005760"/>
    </source>
</evidence>
<dbReference type="GO" id="GO:0070762">
    <property type="term" value="C:nuclear pore transmembrane ring"/>
    <property type="evidence" value="ECO:0007669"/>
    <property type="project" value="TreeGrafter"/>
</dbReference>
<evidence type="ECO:0000256" key="14">
    <source>
        <dbReference type="SAM" id="Phobius"/>
    </source>
</evidence>
<dbReference type="GO" id="GO:0030674">
    <property type="term" value="F:protein-macromolecule adaptor activity"/>
    <property type="evidence" value="ECO:0007669"/>
    <property type="project" value="TreeGrafter"/>
</dbReference>
<keyword evidence="4" id="KW-0813">Transport</keyword>
<protein>
    <recommendedName>
        <fullName evidence="17">Nucleoporin protein Ndc1-Nup</fullName>
    </recommendedName>
</protein>
<evidence type="ECO:0000256" key="12">
    <source>
        <dbReference type="ARBA" id="ARBA00023242"/>
    </source>
</evidence>
<dbReference type="PANTHER" id="PTHR13269">
    <property type="entry name" value="NUCLEOPORIN NDC1"/>
    <property type="match status" value="1"/>
</dbReference>
<proteinExistence type="inferred from homology"/>
<keyword evidence="5 14" id="KW-0812">Transmembrane</keyword>
<keyword evidence="8 14" id="KW-1133">Transmembrane helix</keyword>
<dbReference type="Proteomes" id="UP000324022">
    <property type="component" value="Unassembled WGS sequence"/>
</dbReference>
<comment type="subcellular location">
    <subcellularLocation>
        <location evidence="1">Nucleus membrane</location>
        <topology evidence="1">Multi-pass membrane protein</topology>
    </subcellularLocation>
    <subcellularLocation>
        <location evidence="2">Nucleus</location>
        <location evidence="2">Nuclear pore complex</location>
    </subcellularLocation>
</comment>
<dbReference type="OrthoDB" id="67850at2759"/>
<evidence type="ECO:0000256" key="10">
    <source>
        <dbReference type="ARBA" id="ARBA00023132"/>
    </source>
</evidence>
<feature type="compositionally biased region" description="Low complexity" evidence="13">
    <location>
        <begin position="610"/>
        <end position="620"/>
    </location>
</feature>
<dbReference type="InterPro" id="IPR019049">
    <property type="entry name" value="Nucleoporin_prot_Ndc1/Nup"/>
</dbReference>
<sequence length="670" mass="72479">MPSGLAAVPQAQLPSKYRDVVKIALQPRQTRAFLLSAIAWHLLLTSALLKTVSLSLVSPLTVAVSLTSFGVGVLPLLARRKRNLSRITTPPARLASCKAQQFSAALSNASTLHSIYQHIAAFIMLALGYAALLTWQSGGWGPQIWVESHGSFYLNERFLYLLGHSAILGAVYAILFRCLPSPETAAAPVFDAAALSSDAIVTIKDRVVAAFSSRLPKAVAAAALTSTSSLVLYSIIRIRVWSAVLLVLGTRGLMRRLLVPSFRVDFGYFEVSIRATLFSIGAVCAVDTAYLLLDVYLSHPLPALSKYAKNPNRLLLDGIDEAIVFFSNHAFSEVARLSAGDKESRAAIYRDVNSDITAWTHIRDRCLALLDAQKQFIVRRGQPVATSQASAQPASQQTLQQQQQKSSTQPRPTIWDQLAAGQSAPQQGASATQTSAALGGSSGPASANAVRPAANPSSLVSIQSLTKAITGVITIAWKLLPADAKHVLFGPRRRQALLGESPASDATSIVGRDAARTVGAVLALKELLCHSLAEDPYGTVQKDIKRVLVAMVDLDREIRRFGLELEQRAMEIDDQLGKLEAQLNSGLNDKIGQQAKQGDGENKSSNENSQRQQQQQQQQQEELREAWKSSGAESVDLSLRASIREILETFSKFELQLGTELEVKLSDCLS</sequence>
<dbReference type="GO" id="GO:0070631">
    <property type="term" value="P:spindle pole body localization"/>
    <property type="evidence" value="ECO:0007669"/>
    <property type="project" value="TreeGrafter"/>
</dbReference>
<dbReference type="PANTHER" id="PTHR13269:SF6">
    <property type="entry name" value="NUCLEOPORIN NDC1"/>
    <property type="match status" value="1"/>
</dbReference>
<dbReference type="GO" id="GO:0031965">
    <property type="term" value="C:nuclear membrane"/>
    <property type="evidence" value="ECO:0007669"/>
    <property type="project" value="UniProtKB-SubCell"/>
</dbReference>
<keyword evidence="6" id="KW-0509">mRNA transport</keyword>
<feature type="transmembrane region" description="Helical" evidence="14">
    <location>
        <begin position="218"/>
        <end position="236"/>
    </location>
</feature>
<dbReference type="AlphaFoldDB" id="A0A5C3EN79"/>
<evidence type="ECO:0000256" key="1">
    <source>
        <dbReference type="ARBA" id="ARBA00004232"/>
    </source>
</evidence>
<dbReference type="GO" id="GO:0015031">
    <property type="term" value="P:protein transport"/>
    <property type="evidence" value="ECO:0007669"/>
    <property type="project" value="UniProtKB-KW"/>
</dbReference>
<feature type="transmembrane region" description="Helical" evidence="14">
    <location>
        <begin position="56"/>
        <end position="78"/>
    </location>
</feature>
<evidence type="ECO:0000256" key="13">
    <source>
        <dbReference type="SAM" id="MobiDB-lite"/>
    </source>
</evidence>
<dbReference type="Pfam" id="PF09531">
    <property type="entry name" value="Ndc1_Nup"/>
    <property type="match status" value="1"/>
</dbReference>
<evidence type="ECO:0008006" key="17">
    <source>
        <dbReference type="Google" id="ProtNLM"/>
    </source>
</evidence>
<keyword evidence="16" id="KW-1185">Reference proteome</keyword>
<dbReference type="GO" id="GO:0005816">
    <property type="term" value="C:spindle pole body"/>
    <property type="evidence" value="ECO:0007669"/>
    <property type="project" value="TreeGrafter"/>
</dbReference>
<dbReference type="EMBL" id="OOIN01000042">
    <property type="protein sequence ID" value="SPO31978.1"/>
    <property type="molecule type" value="Genomic_DNA"/>
</dbReference>
<keyword evidence="12" id="KW-0539">Nucleus</keyword>
<feature type="region of interest" description="Disordered" evidence="13">
    <location>
        <begin position="387"/>
        <end position="451"/>
    </location>
</feature>
<evidence type="ECO:0000256" key="9">
    <source>
        <dbReference type="ARBA" id="ARBA00023010"/>
    </source>
</evidence>
<evidence type="ECO:0000313" key="16">
    <source>
        <dbReference type="Proteomes" id="UP000324022"/>
    </source>
</evidence>
<keyword evidence="9" id="KW-0811">Translocation</keyword>
<keyword evidence="10" id="KW-0906">Nuclear pore complex</keyword>
<evidence type="ECO:0000256" key="5">
    <source>
        <dbReference type="ARBA" id="ARBA00022692"/>
    </source>
</evidence>
<gene>
    <name evidence="15" type="ORF">UTRI_06701_B</name>
</gene>
<keyword evidence="11 14" id="KW-0472">Membrane</keyword>
<accession>A0A5C3EN79</accession>
<evidence type="ECO:0000256" key="7">
    <source>
        <dbReference type="ARBA" id="ARBA00022927"/>
    </source>
</evidence>
<evidence type="ECO:0000313" key="15">
    <source>
        <dbReference type="EMBL" id="SPO31978.1"/>
    </source>
</evidence>
<reference evidence="15 16" key="1">
    <citation type="submission" date="2018-03" db="EMBL/GenBank/DDBJ databases">
        <authorList>
            <person name="Guldener U."/>
        </authorList>
    </citation>
    <scope>NUCLEOTIDE SEQUENCE [LARGE SCALE GENOMIC DNA]</scope>
    <source>
        <strain evidence="15 16">NBRC100155</strain>
    </source>
</reference>
<evidence type="ECO:0000256" key="6">
    <source>
        <dbReference type="ARBA" id="ARBA00022816"/>
    </source>
</evidence>
<evidence type="ECO:0000256" key="11">
    <source>
        <dbReference type="ARBA" id="ARBA00023136"/>
    </source>
</evidence>
<evidence type="ECO:0000256" key="4">
    <source>
        <dbReference type="ARBA" id="ARBA00022448"/>
    </source>
</evidence>
<feature type="region of interest" description="Disordered" evidence="13">
    <location>
        <begin position="591"/>
        <end position="633"/>
    </location>
</feature>
<dbReference type="GO" id="GO:0006999">
    <property type="term" value="P:nuclear pore organization"/>
    <property type="evidence" value="ECO:0007669"/>
    <property type="project" value="TreeGrafter"/>
</dbReference>
<dbReference type="GO" id="GO:0051028">
    <property type="term" value="P:mRNA transport"/>
    <property type="evidence" value="ECO:0007669"/>
    <property type="project" value="UniProtKB-KW"/>
</dbReference>
<feature type="transmembrane region" description="Helical" evidence="14">
    <location>
        <begin position="119"/>
        <end position="138"/>
    </location>
</feature>
<keyword evidence="7" id="KW-0653">Protein transport</keyword>
<comment type="similarity">
    <text evidence="3">Belongs to the NDC1 family.</text>
</comment>
<evidence type="ECO:0000256" key="2">
    <source>
        <dbReference type="ARBA" id="ARBA00004567"/>
    </source>
</evidence>
<organism evidence="15 16">
    <name type="scientific">Ustilago trichophora</name>
    <dbReference type="NCBI Taxonomy" id="86804"/>
    <lineage>
        <taxon>Eukaryota</taxon>
        <taxon>Fungi</taxon>
        <taxon>Dikarya</taxon>
        <taxon>Basidiomycota</taxon>
        <taxon>Ustilaginomycotina</taxon>
        <taxon>Ustilaginomycetes</taxon>
        <taxon>Ustilaginales</taxon>
        <taxon>Ustilaginaceae</taxon>
        <taxon>Ustilago</taxon>
    </lineage>
</organism>